<dbReference type="PROSITE" id="PS51257">
    <property type="entry name" value="PROKAR_LIPOPROTEIN"/>
    <property type="match status" value="1"/>
</dbReference>
<evidence type="ECO:0000313" key="2">
    <source>
        <dbReference type="EMBL" id="GAA4940327.1"/>
    </source>
</evidence>
<organism evidence="2 3">
    <name type="scientific">Halioxenophilus aromaticivorans</name>
    <dbReference type="NCBI Taxonomy" id="1306992"/>
    <lineage>
        <taxon>Bacteria</taxon>
        <taxon>Pseudomonadati</taxon>
        <taxon>Pseudomonadota</taxon>
        <taxon>Gammaproteobacteria</taxon>
        <taxon>Alteromonadales</taxon>
        <taxon>Alteromonadaceae</taxon>
        <taxon>Halioxenophilus</taxon>
    </lineage>
</organism>
<evidence type="ECO:0000256" key="1">
    <source>
        <dbReference type="SAM" id="SignalP"/>
    </source>
</evidence>
<dbReference type="Pfam" id="PF06934">
    <property type="entry name" value="CTI"/>
    <property type="match status" value="1"/>
</dbReference>
<dbReference type="Proteomes" id="UP001409585">
    <property type="component" value="Unassembled WGS sequence"/>
</dbReference>
<dbReference type="InterPro" id="IPR010706">
    <property type="entry name" value="Fatty_acid_cis-trans_isomerase"/>
</dbReference>
<gene>
    <name evidence="2" type="ORF">GCM10025791_18270</name>
</gene>
<feature type="signal peptide" evidence="1">
    <location>
        <begin position="1"/>
        <end position="24"/>
    </location>
</feature>
<keyword evidence="3" id="KW-1185">Reference proteome</keyword>
<evidence type="ECO:0000313" key="3">
    <source>
        <dbReference type="Proteomes" id="UP001409585"/>
    </source>
</evidence>
<feature type="chain" id="PRO_5043528461" evidence="1">
    <location>
        <begin position="25"/>
        <end position="791"/>
    </location>
</feature>
<accession>A0AAV3U1F7</accession>
<name>A0AAV3U1F7_9ALTE</name>
<dbReference type="AlphaFoldDB" id="A0AAV3U1F7"/>
<keyword evidence="1" id="KW-0732">Signal</keyword>
<dbReference type="EMBL" id="BAABLX010000011">
    <property type="protein sequence ID" value="GAA4940327.1"/>
    <property type="molecule type" value="Genomic_DNA"/>
</dbReference>
<reference evidence="3" key="1">
    <citation type="journal article" date="2019" name="Int. J. Syst. Evol. Microbiol.">
        <title>The Global Catalogue of Microorganisms (GCM) 10K type strain sequencing project: providing services to taxonomists for standard genome sequencing and annotation.</title>
        <authorList>
            <consortium name="The Broad Institute Genomics Platform"/>
            <consortium name="The Broad Institute Genome Sequencing Center for Infectious Disease"/>
            <person name="Wu L."/>
            <person name="Ma J."/>
        </authorList>
    </citation>
    <scope>NUCLEOTIDE SEQUENCE [LARGE SCALE GENOMIC DNA]</scope>
    <source>
        <strain evidence="3">JCM 19134</strain>
    </source>
</reference>
<protein>
    <submittedName>
        <fullName evidence="2">Fatty acid cis/trans isomerase</fullName>
    </submittedName>
</protein>
<keyword evidence="2" id="KW-0413">Isomerase</keyword>
<dbReference type="RefSeq" id="WP_345420516.1">
    <property type="nucleotide sequence ID" value="NZ_AP031496.1"/>
</dbReference>
<comment type="caution">
    <text evidence="2">The sequence shown here is derived from an EMBL/GenBank/DDBJ whole genome shotgun (WGS) entry which is preliminary data.</text>
</comment>
<dbReference type="GO" id="GO:0016853">
    <property type="term" value="F:isomerase activity"/>
    <property type="evidence" value="ECO:0007669"/>
    <property type="project" value="UniProtKB-KW"/>
</dbReference>
<proteinExistence type="predicted"/>
<sequence>MALFFRRVNRITLFALCLALTACAAYTYHEFNRQYGEPETKDRLVESNPKVDFFEQEVKPILDSRCVVCHACYDAPCQLKLSSAQGIDRGLVDYPVYRGKRLTASDPTRLFVDEPDTDGWRQRGFYPVVNERRDQPEANLEGSLLAKVLDLKARHPLPGDKILSEDHFDFALNRENQCPKVETFDYYAKAYPEAGMPYGLPGLDEQQTATIKQWVADGAWLPETKPLSTGLQAAVEKWEALLNQTDNKSRLFARYFYEHLFLANLFFDQVEPQPDNRSYFKVVRSKTPPGQAIDVIATRIPSDHPGTTEFYYRLQYQPVELVSKTHLPYALNDKREQWITELFFTPQYQVNSLPGYQQENFNPFVTFEQIPARSRYRFLLEEAHFYIAGFIKGPVCRGQVAVDVINDHFWVFFVNPDTNAAPMLDGFLEQQASNLRLPGEQGSNGGLLSYWTTYSELHLKYQKAKSQKLQQFFTEQPIDMNLVWDGNQINQNAALTVFRNFDDAAVRKGIIGNPPKTAWLIDYPLLERIHYLLTVDFDVYGNLTHQLNTRLYMDFLRIEGELNFLTLLPVAQRTAVRDYWYRESSDRLHKHLLSYSLAELPEPAIEYGDEDPKQALYQRIQDRIGPAVSQRYNLASAEVADGIKQPLLRVQNTKGAPAALLSETSILMVEQSNGAKQLFSVLANRAHLNITSLFDEKDNRMPSEDTITVTHGLVGDYPNVIFSVTEQQLSAFADDLVAMEKDSDYTQLVDKYGVRRTNADFWQVSDDLHNQYHRQQPDIAGWLDYNRYDNK</sequence>